<dbReference type="EMBL" id="BATL01000085">
    <property type="protein sequence ID" value="GAD77668.1"/>
    <property type="molecule type" value="Genomic_DNA"/>
</dbReference>
<dbReference type="STRING" id="1219077.VAZ01S_085_00140"/>
<dbReference type="Proteomes" id="UP000016567">
    <property type="component" value="Unassembled WGS sequence"/>
</dbReference>
<organism evidence="1 2">
    <name type="scientific">Vibrio azureus NBRC 104587</name>
    <dbReference type="NCBI Taxonomy" id="1219077"/>
    <lineage>
        <taxon>Bacteria</taxon>
        <taxon>Pseudomonadati</taxon>
        <taxon>Pseudomonadota</taxon>
        <taxon>Gammaproteobacteria</taxon>
        <taxon>Vibrionales</taxon>
        <taxon>Vibrionaceae</taxon>
        <taxon>Vibrio</taxon>
    </lineage>
</organism>
<keyword evidence="2" id="KW-1185">Reference proteome</keyword>
<evidence type="ECO:0000313" key="1">
    <source>
        <dbReference type="EMBL" id="GAD77668.1"/>
    </source>
</evidence>
<reference evidence="1 2" key="1">
    <citation type="submission" date="2013-09" db="EMBL/GenBank/DDBJ databases">
        <title>Whole genome shotgun sequence of Vibrio azureus NBRC 104587.</title>
        <authorList>
            <person name="Isaki S."/>
            <person name="Hosoyama A."/>
            <person name="Numata M."/>
            <person name="Hashimoto M."/>
            <person name="Hosoyama Y."/>
            <person name="Tsuchikane K."/>
            <person name="Noguchi M."/>
            <person name="Hirakata S."/>
            <person name="Ichikawa N."/>
            <person name="Ohji S."/>
            <person name="Yamazoe A."/>
            <person name="Fujita N."/>
        </authorList>
    </citation>
    <scope>NUCLEOTIDE SEQUENCE [LARGE SCALE GENOMIC DNA]</scope>
    <source>
        <strain evidence="1 2">NBRC 104587</strain>
    </source>
</reference>
<accession>U3CHD8</accession>
<evidence type="ECO:0000313" key="2">
    <source>
        <dbReference type="Proteomes" id="UP000016567"/>
    </source>
</evidence>
<protein>
    <submittedName>
        <fullName evidence="1">Uncharacterized protein</fullName>
    </submittedName>
</protein>
<sequence length="136" mass="15378">MRAKTMADLLLSCPDCSKQACVKLGQVDRRNNLAWFRSWNCENCGLRIEEDGDETPNKIREILINEEGAWALILSEVSKKASAFKILRDVIGLSLQDVARLRKDKSGCVFIGTKEEVNFYQRKCGELGLELLVIDN</sequence>
<proteinExistence type="predicted"/>
<name>U3CHD8_9VIBR</name>
<comment type="caution">
    <text evidence="1">The sequence shown here is derived from an EMBL/GenBank/DDBJ whole genome shotgun (WGS) entry which is preliminary data.</text>
</comment>
<gene>
    <name evidence="1" type="ORF">VAZ01S_085_00140</name>
</gene>
<dbReference type="AlphaFoldDB" id="U3CHD8"/>